<feature type="transmembrane region" description="Helical" evidence="1">
    <location>
        <begin position="90"/>
        <end position="111"/>
    </location>
</feature>
<evidence type="ECO:0000313" key="3">
    <source>
        <dbReference type="Proteomes" id="UP001446871"/>
    </source>
</evidence>
<dbReference type="Proteomes" id="UP001446871">
    <property type="component" value="Unassembled WGS sequence"/>
</dbReference>
<keyword evidence="1" id="KW-0812">Transmembrane</keyword>
<feature type="transmembrane region" description="Helical" evidence="1">
    <location>
        <begin position="40"/>
        <end position="61"/>
    </location>
</feature>
<reference evidence="2 3" key="1">
    <citation type="submission" date="2023-01" db="EMBL/GenBank/DDBJ databases">
        <title>Analysis of 21 Apiospora genomes using comparative genomics revels a genus with tremendous synthesis potential of carbohydrate active enzymes and secondary metabolites.</title>
        <authorList>
            <person name="Sorensen T."/>
        </authorList>
    </citation>
    <scope>NUCLEOTIDE SEQUENCE [LARGE SCALE GENOMIC DNA]</scope>
    <source>
        <strain evidence="2 3">CBS 83171</strain>
    </source>
</reference>
<organism evidence="2 3">
    <name type="scientific">Apiospora saccharicola</name>
    <dbReference type="NCBI Taxonomy" id="335842"/>
    <lineage>
        <taxon>Eukaryota</taxon>
        <taxon>Fungi</taxon>
        <taxon>Dikarya</taxon>
        <taxon>Ascomycota</taxon>
        <taxon>Pezizomycotina</taxon>
        <taxon>Sordariomycetes</taxon>
        <taxon>Xylariomycetidae</taxon>
        <taxon>Amphisphaeriales</taxon>
        <taxon>Apiosporaceae</taxon>
        <taxon>Apiospora</taxon>
    </lineage>
</organism>
<keyword evidence="1" id="KW-1133">Transmembrane helix</keyword>
<evidence type="ECO:0000256" key="1">
    <source>
        <dbReference type="SAM" id="Phobius"/>
    </source>
</evidence>
<dbReference type="EMBL" id="JAQQWM010000003">
    <property type="protein sequence ID" value="KAK8072460.1"/>
    <property type="molecule type" value="Genomic_DNA"/>
</dbReference>
<keyword evidence="3" id="KW-1185">Reference proteome</keyword>
<proteinExistence type="predicted"/>
<comment type="caution">
    <text evidence="2">The sequence shown here is derived from an EMBL/GenBank/DDBJ whole genome shotgun (WGS) entry which is preliminary data.</text>
</comment>
<keyword evidence="1" id="KW-0472">Membrane</keyword>
<protein>
    <submittedName>
        <fullName evidence="2">Uncharacterized protein</fullName>
    </submittedName>
</protein>
<name>A0ABR1VMH0_9PEZI</name>
<evidence type="ECO:0000313" key="2">
    <source>
        <dbReference type="EMBL" id="KAK8072460.1"/>
    </source>
</evidence>
<accession>A0ABR1VMH0</accession>
<feature type="transmembrane region" description="Helical" evidence="1">
    <location>
        <begin position="161"/>
        <end position="183"/>
    </location>
</feature>
<gene>
    <name evidence="2" type="ORF">PG996_005808</name>
</gene>
<sequence>MYSVQQRRVSVVDSLLEGIEAPDGRSREAKPRPPTPIQSYYYAVVTTLLVLIPSIGLIIWATRVGSVISHNYGLDSQPLGGRLTLVQAKAIDFVCSALIAPLILVAVNWYWFSVTRATILNDGSTTAMPLAALVEASHTDTGSYSPVKLTSLVRSGRPKMVLLGLLVFLSAVAQTCFSNVIAYEAHSVSDMESSPVPLRALVTELPSFIGSGDITAAGDQSMHLYNFTQAQRVNFMGQATSMLSDITFAGSAGKLSSDGTYVGMNATQASLDQLSPNITGLEGVPAYRISIHCNAAPRSGPVSVTKWAYNQVYASTFLDDENTFQSWYAGQIDAVTNEWVDFESWLAFNYNETYFFHMMRFNQSNNADPSPYGTITYTAQNMSSFGYQGTKGTMSSFSFRCNL</sequence>